<dbReference type="GO" id="GO:0005737">
    <property type="term" value="C:cytoplasm"/>
    <property type="evidence" value="ECO:0007669"/>
    <property type="project" value="UniProtKB-SubCell"/>
</dbReference>
<keyword evidence="4 7" id="KW-0255">Endonuclease</keyword>
<dbReference type="PANTHER" id="PTHR46986">
    <property type="entry name" value="ENDORIBONUCLEASE YBEY, CHLOROPLASTIC"/>
    <property type="match status" value="1"/>
</dbReference>
<dbReference type="NCBIfam" id="TIGR00043">
    <property type="entry name" value="rRNA maturation RNase YbeY"/>
    <property type="match status" value="1"/>
</dbReference>
<proteinExistence type="inferred from homology"/>
<dbReference type="SUPFAM" id="SSF55486">
    <property type="entry name" value="Metalloproteases ('zincins'), catalytic domain"/>
    <property type="match status" value="1"/>
</dbReference>
<evidence type="ECO:0000313" key="9">
    <source>
        <dbReference type="Proteomes" id="UP000325004"/>
    </source>
</evidence>
<dbReference type="EMBL" id="CP043316">
    <property type="protein sequence ID" value="QEK38642.1"/>
    <property type="molecule type" value="Genomic_DNA"/>
</dbReference>
<dbReference type="RefSeq" id="WP_148971763.1">
    <property type="nucleotide sequence ID" value="NZ_CP043316.1"/>
</dbReference>
<accession>A0A5C0UH58</accession>
<keyword evidence="7" id="KW-0963">Cytoplasm</keyword>
<dbReference type="Pfam" id="PF02130">
    <property type="entry name" value="YbeY"/>
    <property type="match status" value="1"/>
</dbReference>
<keyword evidence="9" id="KW-1185">Reference proteome</keyword>
<dbReference type="EC" id="3.1.-.-" evidence="7"/>
<dbReference type="GO" id="GO:0004521">
    <property type="term" value="F:RNA endonuclease activity"/>
    <property type="evidence" value="ECO:0007669"/>
    <property type="project" value="UniProtKB-UniRule"/>
</dbReference>
<dbReference type="PROSITE" id="PS01306">
    <property type="entry name" value="UPF0054"/>
    <property type="match status" value="1"/>
</dbReference>
<evidence type="ECO:0000256" key="7">
    <source>
        <dbReference type="HAMAP-Rule" id="MF_00009"/>
    </source>
</evidence>
<keyword evidence="3 7" id="KW-0479">Metal-binding</keyword>
<comment type="function">
    <text evidence="7">Single strand-specific metallo-endoribonuclease involved in late-stage 70S ribosome quality control and in maturation of the 3' terminus of the 16S rRNA.</text>
</comment>
<dbReference type="Gene3D" id="3.40.390.30">
    <property type="entry name" value="Metalloproteases ('zincins'), catalytic domain"/>
    <property type="match status" value="1"/>
</dbReference>
<feature type="binding site" evidence="7">
    <location>
        <position position="142"/>
    </location>
    <ligand>
        <name>Zn(2+)</name>
        <dbReference type="ChEBI" id="CHEBI:29105"/>
        <note>catalytic</note>
    </ligand>
</feature>
<keyword evidence="7" id="KW-0698">rRNA processing</keyword>
<dbReference type="InterPro" id="IPR020549">
    <property type="entry name" value="YbeY_CS"/>
</dbReference>
<comment type="similarity">
    <text evidence="1 7">Belongs to the endoribonuclease YbeY family.</text>
</comment>
<dbReference type="PANTHER" id="PTHR46986:SF1">
    <property type="entry name" value="ENDORIBONUCLEASE YBEY, CHLOROPLASTIC"/>
    <property type="match status" value="1"/>
</dbReference>
<dbReference type="GO" id="GO:0004222">
    <property type="term" value="F:metalloendopeptidase activity"/>
    <property type="evidence" value="ECO:0007669"/>
    <property type="project" value="InterPro"/>
</dbReference>
<evidence type="ECO:0000256" key="4">
    <source>
        <dbReference type="ARBA" id="ARBA00022759"/>
    </source>
</evidence>
<keyword evidence="2 7" id="KW-0540">Nuclease</keyword>
<keyword evidence="5 7" id="KW-0378">Hydrolase</keyword>
<dbReference type="Proteomes" id="UP000325004">
    <property type="component" value="Chromosome"/>
</dbReference>
<keyword evidence="7" id="KW-0690">Ribosome biogenesis</keyword>
<comment type="cofactor">
    <cofactor evidence="7">
        <name>Zn(2+)</name>
        <dbReference type="ChEBI" id="CHEBI:29105"/>
    </cofactor>
    <text evidence="7">Binds 1 zinc ion.</text>
</comment>
<feature type="binding site" evidence="7">
    <location>
        <position position="132"/>
    </location>
    <ligand>
        <name>Zn(2+)</name>
        <dbReference type="ChEBI" id="CHEBI:29105"/>
        <note>catalytic</note>
    </ligand>
</feature>
<evidence type="ECO:0000256" key="3">
    <source>
        <dbReference type="ARBA" id="ARBA00022723"/>
    </source>
</evidence>
<dbReference type="GO" id="GO:0006364">
    <property type="term" value="P:rRNA processing"/>
    <property type="evidence" value="ECO:0007669"/>
    <property type="project" value="UniProtKB-UniRule"/>
</dbReference>
<dbReference type="HAMAP" id="MF_00009">
    <property type="entry name" value="Endoribonucl_YbeY"/>
    <property type="match status" value="1"/>
</dbReference>
<evidence type="ECO:0000256" key="1">
    <source>
        <dbReference type="ARBA" id="ARBA00010875"/>
    </source>
</evidence>
<evidence type="ECO:0000256" key="5">
    <source>
        <dbReference type="ARBA" id="ARBA00022801"/>
    </source>
</evidence>
<gene>
    <name evidence="7 8" type="primary">ybeY</name>
    <name evidence="8" type="ORF">FZC34_01830</name>
</gene>
<dbReference type="KEGG" id="cpri:FZC34_01830"/>
<keyword evidence="6 7" id="KW-0862">Zinc</keyword>
<organism evidence="8 9">
    <name type="scientific">Candidatus Cytomitobacter primus</name>
    <dbReference type="NCBI Taxonomy" id="2066024"/>
    <lineage>
        <taxon>Bacteria</taxon>
        <taxon>Pseudomonadati</taxon>
        <taxon>Pseudomonadota</taxon>
        <taxon>Alphaproteobacteria</taxon>
        <taxon>Holosporales</taxon>
        <taxon>Holosporaceae</taxon>
        <taxon>Candidatus Cytomitobacter</taxon>
    </lineage>
</organism>
<feature type="binding site" evidence="7">
    <location>
        <position position="136"/>
    </location>
    <ligand>
        <name>Zn(2+)</name>
        <dbReference type="ChEBI" id="CHEBI:29105"/>
        <note>catalytic</note>
    </ligand>
</feature>
<evidence type="ECO:0000313" key="8">
    <source>
        <dbReference type="EMBL" id="QEK38642.1"/>
    </source>
</evidence>
<evidence type="ECO:0000256" key="6">
    <source>
        <dbReference type="ARBA" id="ARBA00022833"/>
    </source>
</evidence>
<protein>
    <recommendedName>
        <fullName evidence="7">Endoribonuclease YbeY</fullName>
        <ecNumber evidence="7">3.1.-.-</ecNumber>
    </recommendedName>
</protein>
<reference evidence="8 9" key="1">
    <citation type="submission" date="2019-08" db="EMBL/GenBank/DDBJ databases">
        <title>Highly reduced genomes of protist endosymbionts show evolutionary convergence.</title>
        <authorList>
            <person name="George E."/>
            <person name="Husnik F."/>
            <person name="Tashyreva D."/>
            <person name="Prokopchuk G."/>
            <person name="Horak A."/>
            <person name="Kwong W.K."/>
            <person name="Lukes J."/>
            <person name="Keeling P.J."/>
        </authorList>
    </citation>
    <scope>NUCLEOTIDE SEQUENCE [LARGE SCALE GENOMIC DNA]</scope>
    <source>
        <strain evidence="8">1604LC</strain>
    </source>
</reference>
<dbReference type="InterPro" id="IPR023091">
    <property type="entry name" value="MetalPrtase_cat_dom_sf_prd"/>
</dbReference>
<comment type="subcellular location">
    <subcellularLocation>
        <location evidence="7">Cytoplasm</location>
    </subcellularLocation>
</comment>
<dbReference type="InterPro" id="IPR002036">
    <property type="entry name" value="YbeY"/>
</dbReference>
<sequence length="172" mass="20021">MLSCTNMLIEIKPLPSYAKYWRITTANIPHSLQLAAEYAAKKAIAFKTHMHEQEIHLNVRCIDVRYMKYLNKKHRGKNKITNVLSFSSDVMPDDMKCTRILGDIFVCTKVIEDEALEADKNFEEHFIHMVAHGALHLIGYDHETEEQSKIMQDVEIKLLKTFNIQNPYKIND</sequence>
<dbReference type="AlphaFoldDB" id="A0A5C0UH58"/>
<dbReference type="OrthoDB" id="9807740at2"/>
<evidence type="ECO:0000256" key="2">
    <source>
        <dbReference type="ARBA" id="ARBA00022722"/>
    </source>
</evidence>
<dbReference type="GO" id="GO:0008270">
    <property type="term" value="F:zinc ion binding"/>
    <property type="evidence" value="ECO:0007669"/>
    <property type="project" value="UniProtKB-UniRule"/>
</dbReference>
<name>A0A5C0UH58_9PROT</name>